<comment type="catalytic activity">
    <reaction evidence="1">
        <text>Cleavage of a beta-linked Asp residue from the N-terminus of a polypeptide.</text>
        <dbReference type="EC" id="3.4.19.5"/>
    </reaction>
</comment>
<dbReference type="Proteomes" id="UP001214576">
    <property type="component" value="Unassembled WGS sequence"/>
</dbReference>
<accession>A0AAD4TL38</accession>
<evidence type="ECO:0000256" key="10">
    <source>
        <dbReference type="ARBA" id="ARBA00022813"/>
    </source>
</evidence>
<organism evidence="21 22">
    <name type="scientific">Ovis ammon polii</name>
    <dbReference type="NCBI Taxonomy" id="230172"/>
    <lineage>
        <taxon>Eukaryota</taxon>
        <taxon>Metazoa</taxon>
        <taxon>Chordata</taxon>
        <taxon>Craniata</taxon>
        <taxon>Vertebrata</taxon>
        <taxon>Euteleostomi</taxon>
        <taxon>Mammalia</taxon>
        <taxon>Eutheria</taxon>
        <taxon>Laurasiatheria</taxon>
        <taxon>Artiodactyla</taxon>
        <taxon>Ruminantia</taxon>
        <taxon>Pecora</taxon>
        <taxon>Bovidae</taxon>
        <taxon>Caprinae</taxon>
        <taxon>Ovis</taxon>
    </lineage>
</organism>
<sequence length="546" mass="58259">MRLSVTALLVTLALCYYEANAVVCPIFALDLKEYFYSPDPLYKLSLAKYIAPQEAVAAKMQVKQCTNEFSVQNRLLITKILTDLSAAAASNMKLVTVLMLVALPLYCYAGSSGCSLLDNVIDKAVDPTVSKDEYRAYLKDFLQTENEGNAVDELKQCFLQQSNETLANFKQMLRPPAPVGLTYNDEHVPRGPGSSPYQLWKGQEESLAPGSTLQVTSDPQEEQTYLNSASRWPGSFAMNPIVVVVHGGGASSISKDRKERVRQGILRAATVGYNILKQGGSAVDAVEGAVTVLEDDPDFNAGCGSVLNENGEVEMDASIMNGKDLSAGAVSAVRCIANPIKLARLVMDKTPHCFLTDQGAAKFAAANGIPTIPGQQLVTERNRKRLEKEKLEKDAQKADCQNNLGTVGAVAVDCQGNLAYATSTGGIVNKMPGRVGDTPCIGSGGYADNDIGAVSTTGHGESILKVNLARLALFHVEQGKSLEEAANASLGHMKSKVKGVGGIIMVNKAGEWAVKWTSTSMPWGAAKDGKLHSGIDFGDTSIINLS</sequence>
<dbReference type="InterPro" id="IPR000246">
    <property type="entry name" value="Peptidase_T2"/>
</dbReference>
<feature type="site" description="Cleavage; by autolysis" evidence="19">
    <location>
        <begin position="405"/>
        <end position="406"/>
    </location>
</feature>
<evidence type="ECO:0000313" key="21">
    <source>
        <dbReference type="EMBL" id="KAI4530013.1"/>
    </source>
</evidence>
<evidence type="ECO:0000313" key="22">
    <source>
        <dbReference type="Proteomes" id="UP001214576"/>
    </source>
</evidence>
<keyword evidence="8" id="KW-0645">Protease</keyword>
<dbReference type="GO" id="GO:0005737">
    <property type="term" value="C:cytoplasm"/>
    <property type="evidence" value="ECO:0007669"/>
    <property type="project" value="TreeGrafter"/>
</dbReference>
<evidence type="ECO:0000256" key="11">
    <source>
        <dbReference type="ARBA" id="ARBA00025988"/>
    </source>
</evidence>
<proteinExistence type="inferred from homology"/>
<comment type="caution">
    <text evidence="21">The sequence shown here is derived from an EMBL/GenBank/DDBJ whole genome shotgun (WGS) entry which is preliminary data.</text>
</comment>
<dbReference type="GO" id="GO:0006508">
    <property type="term" value="P:proteolysis"/>
    <property type="evidence" value="ECO:0007669"/>
    <property type="project" value="UniProtKB-KW"/>
</dbReference>
<dbReference type="Pfam" id="PF01099">
    <property type="entry name" value="Uteroglobin"/>
    <property type="match status" value="2"/>
</dbReference>
<dbReference type="CDD" id="cd00633">
    <property type="entry name" value="Secretoglobin"/>
    <property type="match status" value="2"/>
</dbReference>
<evidence type="ECO:0000256" key="16">
    <source>
        <dbReference type="ARBA" id="ARBA00049366"/>
    </source>
</evidence>
<dbReference type="PROSITE" id="PS51311">
    <property type="entry name" value="SCGB"/>
    <property type="match status" value="2"/>
</dbReference>
<feature type="binding site" evidence="18">
    <location>
        <begin position="434"/>
        <end position="437"/>
    </location>
    <ligand>
        <name>substrate</name>
    </ligand>
</feature>
<evidence type="ECO:0000256" key="18">
    <source>
        <dbReference type="PIRSR" id="PIRSR600246-2"/>
    </source>
</evidence>
<keyword evidence="20" id="KW-0732">Signal</keyword>
<evidence type="ECO:0000256" key="14">
    <source>
        <dbReference type="ARBA" id="ARBA00030414"/>
    </source>
</evidence>
<evidence type="ECO:0000256" key="8">
    <source>
        <dbReference type="ARBA" id="ARBA00022670"/>
    </source>
</evidence>
<evidence type="ECO:0000256" key="3">
    <source>
        <dbReference type="ARBA" id="ARBA00010872"/>
    </source>
</evidence>
<dbReference type="InterPro" id="IPR035960">
    <property type="entry name" value="Secretoglobin_sf"/>
</dbReference>
<dbReference type="PANTHER" id="PTHR10188">
    <property type="entry name" value="L-ASPARAGINASE"/>
    <property type="match status" value="1"/>
</dbReference>
<dbReference type="InterPro" id="IPR016126">
    <property type="entry name" value="Secretoglobin"/>
</dbReference>
<dbReference type="InterPro" id="IPR033844">
    <property type="entry name" value="ASRGL1_meta"/>
</dbReference>
<reference evidence="21" key="1">
    <citation type="submission" date="2022-03" db="EMBL/GenBank/DDBJ databases">
        <title>Genomic analyses of argali, domestic sheep and their hybrids provide insights into chromosomal evolution, heterosis and genetic basis of agronomic traits.</title>
        <authorList>
            <person name="Li M."/>
        </authorList>
    </citation>
    <scope>NUCLEOTIDE SEQUENCE</scope>
    <source>
        <strain evidence="21">CAU-MHL-2022a</strain>
        <tissue evidence="21">Skin</tissue>
    </source>
</reference>
<comment type="subcellular location">
    <subcellularLocation>
        <location evidence="2">Secreted</location>
    </subcellularLocation>
</comment>
<evidence type="ECO:0000256" key="1">
    <source>
        <dbReference type="ARBA" id="ARBA00000306"/>
    </source>
</evidence>
<protein>
    <recommendedName>
        <fullName evidence="6">Isoaspartyl peptidase/L-asparaginase</fullName>
        <ecNumber evidence="4">3.4.19.5</ecNumber>
        <ecNumber evidence="5">3.5.1.1</ecNumber>
    </recommendedName>
    <alternativeName>
        <fullName evidence="12">Asparaginase-like protein 1</fullName>
    </alternativeName>
    <alternativeName>
        <fullName evidence="15">Beta-aspartyl-peptidase</fullName>
    </alternativeName>
    <alternativeName>
        <fullName evidence="13">Isoaspartyl dipeptidase</fullName>
    </alternativeName>
    <alternativeName>
        <fullName evidence="14">L-asparagine amidohydrolase</fullName>
    </alternativeName>
</protein>
<evidence type="ECO:0000256" key="13">
    <source>
        <dbReference type="ARBA" id="ARBA00029780"/>
    </source>
</evidence>
<comment type="similarity">
    <text evidence="3">Belongs to the Ntn-hydrolase family.</text>
</comment>
<dbReference type="EC" id="3.4.19.5" evidence="4"/>
<dbReference type="Pfam" id="PF01112">
    <property type="entry name" value="Asparaginase_2"/>
    <property type="match status" value="1"/>
</dbReference>
<dbReference type="PANTHER" id="PTHR10188:SF41">
    <property type="entry name" value="ISOASPARTYL PEPTIDASE_L-ASPARAGINASE"/>
    <property type="match status" value="1"/>
</dbReference>
<evidence type="ECO:0000256" key="4">
    <source>
        <dbReference type="ARBA" id="ARBA00012879"/>
    </source>
</evidence>
<evidence type="ECO:0000256" key="7">
    <source>
        <dbReference type="ARBA" id="ARBA00022525"/>
    </source>
</evidence>
<keyword evidence="22" id="KW-1185">Reference proteome</keyword>
<evidence type="ECO:0000256" key="6">
    <source>
        <dbReference type="ARBA" id="ARBA00022280"/>
    </source>
</evidence>
<evidence type="ECO:0000256" key="12">
    <source>
        <dbReference type="ARBA" id="ARBA00029701"/>
    </source>
</evidence>
<dbReference type="SUPFAM" id="SSF56235">
    <property type="entry name" value="N-terminal nucleophile aminohydrolases (Ntn hydrolases)"/>
    <property type="match status" value="1"/>
</dbReference>
<keyword evidence="7" id="KW-0964">Secreted</keyword>
<gene>
    <name evidence="21" type="ORF">MG293_019869</name>
</gene>
<feature type="chain" id="PRO_5041961214" description="Isoaspartyl peptidase/L-asparaginase" evidence="20">
    <location>
        <begin position="22"/>
        <end position="546"/>
    </location>
</feature>
<dbReference type="InterPro" id="IPR029055">
    <property type="entry name" value="Ntn_hydrolases_N"/>
</dbReference>
<evidence type="ECO:0000256" key="9">
    <source>
        <dbReference type="ARBA" id="ARBA00022801"/>
    </source>
</evidence>
<dbReference type="EC" id="3.5.1.1" evidence="5"/>
<dbReference type="FunFam" id="3.60.20.30:FF:000001">
    <property type="entry name" value="Isoaspartyl peptidase/L-asparaginase"/>
    <property type="match status" value="1"/>
</dbReference>
<evidence type="ECO:0000256" key="5">
    <source>
        <dbReference type="ARBA" id="ARBA00012920"/>
    </source>
</evidence>
<dbReference type="GO" id="GO:0004067">
    <property type="term" value="F:asparaginase activity"/>
    <property type="evidence" value="ECO:0007669"/>
    <property type="project" value="UniProtKB-EC"/>
</dbReference>
<name>A0AAD4TL38_OVIAM</name>
<dbReference type="GO" id="GO:0008798">
    <property type="term" value="F:beta-aspartyl-peptidase activity"/>
    <property type="evidence" value="ECO:0007669"/>
    <property type="project" value="UniProtKB-EC"/>
</dbReference>
<evidence type="ECO:0000256" key="2">
    <source>
        <dbReference type="ARBA" id="ARBA00004613"/>
    </source>
</evidence>
<keyword evidence="10" id="KW-0068">Autocatalytic cleavage</keyword>
<dbReference type="AlphaFoldDB" id="A0AAD4TL38"/>
<evidence type="ECO:0000256" key="20">
    <source>
        <dbReference type="SAM" id="SignalP"/>
    </source>
</evidence>
<comment type="catalytic activity">
    <reaction evidence="16">
        <text>L-asparagine + H2O = L-aspartate + NH4(+)</text>
        <dbReference type="Rhea" id="RHEA:21016"/>
        <dbReference type="ChEBI" id="CHEBI:15377"/>
        <dbReference type="ChEBI" id="CHEBI:28938"/>
        <dbReference type="ChEBI" id="CHEBI:29991"/>
        <dbReference type="ChEBI" id="CHEBI:58048"/>
        <dbReference type="EC" id="3.5.1.1"/>
    </reaction>
</comment>
<evidence type="ECO:0000256" key="17">
    <source>
        <dbReference type="PIRSR" id="PIRSR600246-1"/>
    </source>
</evidence>
<dbReference type="GO" id="GO:0033345">
    <property type="term" value="P:L-asparagine catabolic process via L-aspartate"/>
    <property type="evidence" value="ECO:0007669"/>
    <property type="project" value="TreeGrafter"/>
</dbReference>
<feature type="active site" description="Nucleophile" evidence="17">
    <location>
        <position position="406"/>
    </location>
</feature>
<comment type="subunit">
    <text evidence="11">Heterodimer of an alpha and beta chain produced by autocleavage. This heterodimer may then dimerize in turn, giving rise to a heterotetramer.</text>
</comment>
<feature type="binding site" evidence="18">
    <location>
        <begin position="457"/>
        <end position="460"/>
    </location>
    <ligand>
        <name>substrate</name>
    </ligand>
</feature>
<feature type="signal peptide" evidence="20">
    <location>
        <begin position="1"/>
        <end position="21"/>
    </location>
</feature>
<keyword evidence="9" id="KW-0378">Hydrolase</keyword>
<evidence type="ECO:0000256" key="15">
    <source>
        <dbReference type="ARBA" id="ARBA00030667"/>
    </source>
</evidence>
<evidence type="ECO:0000256" key="19">
    <source>
        <dbReference type="PIRSR" id="PIRSR600246-3"/>
    </source>
</evidence>
<dbReference type="SUPFAM" id="SSF48201">
    <property type="entry name" value="Uteroglobin-like"/>
    <property type="match status" value="2"/>
</dbReference>
<dbReference type="GO" id="GO:0005576">
    <property type="term" value="C:extracellular region"/>
    <property type="evidence" value="ECO:0007669"/>
    <property type="project" value="UniProtKB-SubCell"/>
</dbReference>
<dbReference type="EMBL" id="JAKZEL010000026">
    <property type="protein sequence ID" value="KAI4530013.1"/>
    <property type="molecule type" value="Genomic_DNA"/>
</dbReference>
<dbReference type="Gene3D" id="3.60.20.30">
    <property type="entry name" value="(Glycosyl)asparaginase"/>
    <property type="match status" value="1"/>
</dbReference>
<dbReference type="CDD" id="cd04702">
    <property type="entry name" value="ASRGL1_like"/>
    <property type="match status" value="1"/>
</dbReference>